<protein>
    <submittedName>
        <fullName evidence="1">Uncharacterized protein</fullName>
    </submittedName>
</protein>
<evidence type="ECO:0000313" key="1">
    <source>
        <dbReference type="EMBL" id="QEJ96764.1"/>
    </source>
</evidence>
<reference evidence="1 2" key="1">
    <citation type="submission" date="2019-08" db="EMBL/GenBank/DDBJ databases">
        <authorList>
            <person name="Kuhnert P."/>
        </authorList>
    </citation>
    <scope>NUCLEOTIDE SEQUENCE [LARGE SCALE GENOMIC DNA]</scope>
    <source>
        <strain evidence="1 2">B36.5</strain>
    </source>
</reference>
<gene>
    <name evidence="1" type="ORF">FUT82_01240</name>
</gene>
<dbReference type="AlphaFoldDB" id="A0AAE6M6X4"/>
<proteinExistence type="predicted"/>
<sequence>MIKTPLSTEQKIRGNNRSYTARIIFSFLSCKVPESIKIFAPNTQTGSVPDQIVYPYLYHIEQRLFIDEEINYRVFPEPYNIHATIESTK</sequence>
<name>A0AAE6M6X4_TREPH</name>
<dbReference type="Proteomes" id="UP000323594">
    <property type="component" value="Chromosome"/>
</dbReference>
<dbReference type="EMBL" id="CP042817">
    <property type="protein sequence ID" value="QEJ96764.1"/>
    <property type="molecule type" value="Genomic_DNA"/>
</dbReference>
<accession>A0AAE6M6X4</accession>
<evidence type="ECO:0000313" key="2">
    <source>
        <dbReference type="Proteomes" id="UP000323594"/>
    </source>
</evidence>
<dbReference type="RefSeq" id="WP_148884404.1">
    <property type="nucleotide sequence ID" value="NZ_CP042817.1"/>
</dbReference>
<organism evidence="1 2">
    <name type="scientific">Treponema phagedenis</name>
    <dbReference type="NCBI Taxonomy" id="162"/>
    <lineage>
        <taxon>Bacteria</taxon>
        <taxon>Pseudomonadati</taxon>
        <taxon>Spirochaetota</taxon>
        <taxon>Spirochaetia</taxon>
        <taxon>Spirochaetales</taxon>
        <taxon>Treponemataceae</taxon>
        <taxon>Treponema</taxon>
    </lineage>
</organism>